<keyword evidence="6" id="KW-0449">Lipoprotein</keyword>
<dbReference type="EMBL" id="QRMS01000002">
    <property type="protein sequence ID" value="RHJ88496.1"/>
    <property type="molecule type" value="Genomic_DNA"/>
</dbReference>
<evidence type="ECO:0000256" key="6">
    <source>
        <dbReference type="ARBA" id="ARBA00023288"/>
    </source>
</evidence>
<dbReference type="GO" id="GO:0005886">
    <property type="term" value="C:plasma membrane"/>
    <property type="evidence" value="ECO:0007669"/>
    <property type="project" value="UniProtKB-SubCell"/>
</dbReference>
<keyword evidence="4" id="KW-0732">Signal</keyword>
<dbReference type="InterPro" id="IPR003760">
    <property type="entry name" value="PnrA-like"/>
</dbReference>
<dbReference type="PANTHER" id="PTHR34296:SF2">
    <property type="entry name" value="ABC TRANSPORTER GUANOSINE-BINDING PROTEIN NUPN"/>
    <property type="match status" value="1"/>
</dbReference>
<dbReference type="PROSITE" id="PS51257">
    <property type="entry name" value="PROKAR_LIPOPROTEIN"/>
    <property type="match status" value="1"/>
</dbReference>
<comment type="caution">
    <text evidence="8">The sequence shown here is derived from an EMBL/GenBank/DDBJ whole genome shotgun (WGS) entry which is preliminary data.</text>
</comment>
<dbReference type="SUPFAM" id="SSF53822">
    <property type="entry name" value="Periplasmic binding protein-like I"/>
    <property type="match status" value="1"/>
</dbReference>
<evidence type="ECO:0000256" key="4">
    <source>
        <dbReference type="ARBA" id="ARBA00022729"/>
    </source>
</evidence>
<dbReference type="AlphaFoldDB" id="A0A415E4B5"/>
<dbReference type="Gene3D" id="3.40.50.2300">
    <property type="match status" value="2"/>
</dbReference>
<evidence type="ECO:0000256" key="3">
    <source>
        <dbReference type="ARBA" id="ARBA00022475"/>
    </source>
</evidence>
<dbReference type="InterPro" id="IPR050957">
    <property type="entry name" value="BMP_lipoprotein"/>
</dbReference>
<evidence type="ECO:0000313" key="8">
    <source>
        <dbReference type="EMBL" id="RHJ88496.1"/>
    </source>
</evidence>
<protein>
    <submittedName>
        <fullName evidence="8">BMP family ABC transporter substrate-binding protein</fullName>
    </submittedName>
</protein>
<keyword evidence="3" id="KW-1003">Cell membrane</keyword>
<dbReference type="Proteomes" id="UP000284841">
    <property type="component" value="Unassembled WGS sequence"/>
</dbReference>
<organism evidence="8 9">
    <name type="scientific">Emergencia timonensis</name>
    <dbReference type="NCBI Taxonomy" id="1776384"/>
    <lineage>
        <taxon>Bacteria</taxon>
        <taxon>Bacillati</taxon>
        <taxon>Bacillota</taxon>
        <taxon>Clostridia</taxon>
        <taxon>Peptostreptococcales</taxon>
        <taxon>Anaerovoracaceae</taxon>
        <taxon>Emergencia</taxon>
    </lineage>
</organism>
<sequence length="375" mass="40826">MLMGRIKTLNLEGMQMKKLFVLVMCVVLVVTFFSCSKEEKNTSTYEIAMITTSQSSSIDDGAYNQSTWEGLREYAEENGLTYKYYEPREDSTDARLEQIDQAIQSGASVIACCGQEFEPVIYTAQEKYGDKTFLLIDGYPTDDKGNQKTGTNAIGVKFAENELGYLAGYAAVEDGYRTLGFIGDGAAASMKNYGYGFIQGCNDAAEDIGVTVDVNYSYKKDGDTAAKIQKKAETWYEEGTEVIFACGNEVFDSVKAEADIAGAKVIGCGYDRNATSKNVLTSTVKECGIAVQAELAAFYNGVFTGGKNLVLGIAEDAVGLALKTSRFEAFEQESYDALCQSLKSGELKIASSEDAQKVSGLIQKKQLNFVYVTMN</sequence>
<evidence type="ECO:0000256" key="1">
    <source>
        <dbReference type="ARBA" id="ARBA00004193"/>
    </source>
</evidence>
<dbReference type="OrthoDB" id="9769871at2"/>
<gene>
    <name evidence="8" type="ORF">DW099_08930</name>
</gene>
<evidence type="ECO:0000256" key="5">
    <source>
        <dbReference type="ARBA" id="ARBA00023136"/>
    </source>
</evidence>
<dbReference type="STRING" id="1776384.GCA_900086585_04140"/>
<keyword evidence="5" id="KW-0472">Membrane</keyword>
<accession>A0A415E4B5</accession>
<proteinExistence type="inferred from homology"/>
<comment type="subcellular location">
    <subcellularLocation>
        <location evidence="1">Cell membrane</location>
        <topology evidence="1">Lipid-anchor</topology>
    </subcellularLocation>
</comment>
<name>A0A415E4B5_9FIRM</name>
<dbReference type="CDD" id="cd06354">
    <property type="entry name" value="PBP1_PrnA-like"/>
    <property type="match status" value="1"/>
</dbReference>
<feature type="domain" description="ABC transporter substrate-binding protein PnrA-like" evidence="7">
    <location>
        <begin position="54"/>
        <end position="333"/>
    </location>
</feature>
<evidence type="ECO:0000256" key="2">
    <source>
        <dbReference type="ARBA" id="ARBA00008610"/>
    </source>
</evidence>
<dbReference type="PANTHER" id="PTHR34296">
    <property type="entry name" value="TRANSCRIPTIONAL ACTIVATOR PROTEIN MED"/>
    <property type="match status" value="1"/>
</dbReference>
<dbReference type="Pfam" id="PF02608">
    <property type="entry name" value="Bmp"/>
    <property type="match status" value="1"/>
</dbReference>
<keyword evidence="9" id="KW-1185">Reference proteome</keyword>
<evidence type="ECO:0000313" key="9">
    <source>
        <dbReference type="Proteomes" id="UP000284841"/>
    </source>
</evidence>
<dbReference type="InterPro" id="IPR028082">
    <property type="entry name" value="Peripla_BP_I"/>
</dbReference>
<evidence type="ECO:0000259" key="7">
    <source>
        <dbReference type="Pfam" id="PF02608"/>
    </source>
</evidence>
<reference evidence="8 9" key="1">
    <citation type="submission" date="2018-08" db="EMBL/GenBank/DDBJ databases">
        <title>A genome reference for cultivated species of the human gut microbiota.</title>
        <authorList>
            <person name="Zou Y."/>
            <person name="Xue W."/>
            <person name="Luo G."/>
        </authorList>
    </citation>
    <scope>NUCLEOTIDE SEQUENCE [LARGE SCALE GENOMIC DNA]</scope>
    <source>
        <strain evidence="8 9">AM07-24</strain>
    </source>
</reference>
<comment type="similarity">
    <text evidence="2">Belongs to the BMP lipoprotein family.</text>
</comment>